<sequence>MSRLVSENTELQQQLEAALAAKAANGAQFLLLSLTKALALNLPSLLCHLPAQLGEAQQRVEVLASACAAAQKERTALQQILDTKAAGEEAEGAVAAEPQLSALQRAVSNAHRQLEGMLKA</sequence>
<proteinExistence type="predicted"/>
<dbReference type="AlphaFoldDB" id="A0A699ZML2"/>
<feature type="non-terminal residue" evidence="1">
    <location>
        <position position="1"/>
    </location>
</feature>
<feature type="non-terminal residue" evidence="1">
    <location>
        <position position="120"/>
    </location>
</feature>
<evidence type="ECO:0000313" key="2">
    <source>
        <dbReference type="Proteomes" id="UP000485058"/>
    </source>
</evidence>
<organism evidence="1 2">
    <name type="scientific">Haematococcus lacustris</name>
    <name type="common">Green alga</name>
    <name type="synonym">Haematococcus pluvialis</name>
    <dbReference type="NCBI Taxonomy" id="44745"/>
    <lineage>
        <taxon>Eukaryota</taxon>
        <taxon>Viridiplantae</taxon>
        <taxon>Chlorophyta</taxon>
        <taxon>core chlorophytes</taxon>
        <taxon>Chlorophyceae</taxon>
        <taxon>CS clade</taxon>
        <taxon>Chlamydomonadales</taxon>
        <taxon>Haematococcaceae</taxon>
        <taxon>Haematococcus</taxon>
    </lineage>
</organism>
<dbReference type="EMBL" id="BLLF01001091">
    <property type="protein sequence ID" value="GFH17062.1"/>
    <property type="molecule type" value="Genomic_DNA"/>
</dbReference>
<evidence type="ECO:0000313" key="1">
    <source>
        <dbReference type="EMBL" id="GFH17062.1"/>
    </source>
</evidence>
<gene>
    <name evidence="1" type="ORF">HaLaN_13606</name>
</gene>
<protein>
    <submittedName>
        <fullName evidence="1">Uncharacterized protein</fullName>
    </submittedName>
</protein>
<dbReference type="Proteomes" id="UP000485058">
    <property type="component" value="Unassembled WGS sequence"/>
</dbReference>
<keyword evidence="2" id="KW-1185">Reference proteome</keyword>
<accession>A0A699ZML2</accession>
<name>A0A699ZML2_HAELA</name>
<reference evidence="1 2" key="1">
    <citation type="submission" date="2020-02" db="EMBL/GenBank/DDBJ databases">
        <title>Draft genome sequence of Haematococcus lacustris strain NIES-144.</title>
        <authorList>
            <person name="Morimoto D."/>
            <person name="Nakagawa S."/>
            <person name="Yoshida T."/>
            <person name="Sawayama S."/>
        </authorList>
    </citation>
    <scope>NUCLEOTIDE SEQUENCE [LARGE SCALE GENOMIC DNA]</scope>
    <source>
        <strain evidence="1 2">NIES-144</strain>
    </source>
</reference>
<comment type="caution">
    <text evidence="1">The sequence shown here is derived from an EMBL/GenBank/DDBJ whole genome shotgun (WGS) entry which is preliminary data.</text>
</comment>